<dbReference type="Proteomes" id="UP001595998">
    <property type="component" value="Unassembled WGS sequence"/>
</dbReference>
<dbReference type="InterPro" id="IPR036388">
    <property type="entry name" value="WH-like_DNA-bd_sf"/>
</dbReference>
<sequence>MLATDQAPQGRTRRSDLATHLRVTRSGVTRLLLPLEKVGLMSRQADPRDARVSSVLTPAGRELLVNARQSAVATGHDLLGRVLPDGLRTLSTLLDSMAWSRGQGRSAWPGAPVAFGKNTAEGWSESLAAACCAAGGLPRRRPSDHDSWAHRRLRPSSMLRPVGRGGWGS</sequence>
<organism evidence="2 3">
    <name type="scientific">Deinococcus navajonensis</name>
    <dbReference type="NCBI Taxonomy" id="309884"/>
    <lineage>
        <taxon>Bacteria</taxon>
        <taxon>Thermotogati</taxon>
        <taxon>Deinococcota</taxon>
        <taxon>Deinococci</taxon>
        <taxon>Deinococcales</taxon>
        <taxon>Deinococcaceae</taxon>
        <taxon>Deinococcus</taxon>
    </lineage>
</organism>
<dbReference type="SUPFAM" id="SSF46785">
    <property type="entry name" value="Winged helix' DNA-binding domain"/>
    <property type="match status" value="1"/>
</dbReference>
<dbReference type="Pfam" id="PF01047">
    <property type="entry name" value="MarR"/>
    <property type="match status" value="1"/>
</dbReference>
<dbReference type="InterPro" id="IPR000835">
    <property type="entry name" value="HTH_MarR-typ"/>
</dbReference>
<keyword evidence="3" id="KW-1185">Reference proteome</keyword>
<proteinExistence type="predicted"/>
<reference evidence="3" key="1">
    <citation type="journal article" date="2019" name="Int. J. Syst. Evol. Microbiol.">
        <title>The Global Catalogue of Microorganisms (GCM) 10K type strain sequencing project: providing services to taxonomists for standard genome sequencing and annotation.</title>
        <authorList>
            <consortium name="The Broad Institute Genomics Platform"/>
            <consortium name="The Broad Institute Genome Sequencing Center for Infectious Disease"/>
            <person name="Wu L."/>
            <person name="Ma J."/>
        </authorList>
    </citation>
    <scope>NUCLEOTIDE SEQUENCE [LARGE SCALE GENOMIC DNA]</scope>
    <source>
        <strain evidence="3">CCUG 56029</strain>
    </source>
</reference>
<evidence type="ECO:0000313" key="2">
    <source>
        <dbReference type="EMBL" id="MFC4427016.1"/>
    </source>
</evidence>
<dbReference type="InterPro" id="IPR036390">
    <property type="entry name" value="WH_DNA-bd_sf"/>
</dbReference>
<comment type="caution">
    <text evidence="2">The sequence shown here is derived from an EMBL/GenBank/DDBJ whole genome shotgun (WGS) entry which is preliminary data.</text>
</comment>
<protein>
    <submittedName>
        <fullName evidence="2">MarR family winged helix-turn-helix transcriptional regulator</fullName>
    </submittedName>
</protein>
<gene>
    <name evidence="2" type="ORF">ACFOZ9_12430</name>
</gene>
<dbReference type="RefSeq" id="WP_380040277.1">
    <property type="nucleotide sequence ID" value="NZ_JBHSEH010000016.1"/>
</dbReference>
<evidence type="ECO:0000313" key="3">
    <source>
        <dbReference type="Proteomes" id="UP001595998"/>
    </source>
</evidence>
<name>A0ABV8XQ61_9DEIO</name>
<evidence type="ECO:0000259" key="1">
    <source>
        <dbReference type="Pfam" id="PF01047"/>
    </source>
</evidence>
<dbReference type="Gene3D" id="1.10.10.10">
    <property type="entry name" value="Winged helix-like DNA-binding domain superfamily/Winged helix DNA-binding domain"/>
    <property type="match status" value="1"/>
</dbReference>
<feature type="domain" description="HTH marR-type" evidence="1">
    <location>
        <begin position="9"/>
        <end position="52"/>
    </location>
</feature>
<accession>A0ABV8XQ61</accession>
<dbReference type="EMBL" id="JBHSEH010000016">
    <property type="protein sequence ID" value="MFC4427016.1"/>
    <property type="molecule type" value="Genomic_DNA"/>
</dbReference>